<protein>
    <submittedName>
        <fullName evidence="6">Type I DNA topoisomerase</fullName>
        <ecNumber evidence="6">5.6.2.1</ecNumber>
    </submittedName>
</protein>
<keyword evidence="1" id="KW-0479">Metal-binding</keyword>
<accession>A0A7V2AU11</accession>
<sequence>TMQREAAGRLGFSAKKTMLIAQQLYEGVELGSEGSVGLISYMRTDSTRVNDEAYRRGTQFIAETFGPDVVFGGKRGFKKAKRSQDAHEAIRPTDCTRTPDQLKKFLTKDQLSLYNLVWRRFLASLAAPAVYEVKEADIAAGERFILRASGRRLVSPGFLSIMPDRKSEQEDWIPDMAEGDGVKLLKIESSQHFTEPPPRFNEASLIKELEDKGIGRPSTYASIISIIQARDYAKKEKGTLYPTPLGEQVWKILDQLFKDIFEIDFTARMENELDKVEEAKEDWRDVVRFFYEPLVGDLDKVKERGGNLKSLVQEETDETCDICGRKLVKKWGKNGPFLACPGYPECRFTKSLEKEEELDRVCPKCGGTLRYKNGRFGRFIACQNYPECRYTEAVTLGIPCPVEGCGGEIVEKRTRRGKVFYGCSNYPTCTYASWDKPTSKRCPSCSGAYLVEKESKKKGRYLKCPACKAEFTS</sequence>
<dbReference type="GO" id="GO:0005694">
    <property type="term" value="C:chromosome"/>
    <property type="evidence" value="ECO:0007669"/>
    <property type="project" value="InterPro"/>
</dbReference>
<dbReference type="GO" id="GO:0003917">
    <property type="term" value="F:DNA topoisomerase type I (single strand cut, ATP-independent) activity"/>
    <property type="evidence" value="ECO:0007669"/>
    <property type="project" value="UniProtKB-EC"/>
</dbReference>
<keyword evidence="4 6" id="KW-0413">Isomerase</keyword>
<dbReference type="InterPro" id="IPR013498">
    <property type="entry name" value="Topo_IA_Znf"/>
</dbReference>
<proteinExistence type="predicted"/>
<evidence type="ECO:0000313" key="6">
    <source>
        <dbReference type="EMBL" id="HER43255.1"/>
    </source>
</evidence>
<evidence type="ECO:0000256" key="4">
    <source>
        <dbReference type="ARBA" id="ARBA00023235"/>
    </source>
</evidence>
<dbReference type="PROSITE" id="PS52039">
    <property type="entry name" value="TOPO_IA_2"/>
    <property type="match status" value="1"/>
</dbReference>
<dbReference type="EC" id="5.6.2.1" evidence="6"/>
<dbReference type="Pfam" id="PF01396">
    <property type="entry name" value="Zn_ribbon_Top1"/>
    <property type="match status" value="4"/>
</dbReference>
<dbReference type="InterPro" id="IPR013497">
    <property type="entry name" value="Topo_IA_cen"/>
</dbReference>
<evidence type="ECO:0000256" key="1">
    <source>
        <dbReference type="ARBA" id="ARBA00022723"/>
    </source>
</evidence>
<evidence type="ECO:0000256" key="2">
    <source>
        <dbReference type="ARBA" id="ARBA00023029"/>
    </source>
</evidence>
<reference evidence="6" key="1">
    <citation type="journal article" date="2020" name="mSystems">
        <title>Genome- and Community-Level Interaction Insights into Carbon Utilization and Element Cycling Functions of Hydrothermarchaeota in Hydrothermal Sediment.</title>
        <authorList>
            <person name="Zhou Z."/>
            <person name="Liu Y."/>
            <person name="Xu W."/>
            <person name="Pan J."/>
            <person name="Luo Z.H."/>
            <person name="Li M."/>
        </authorList>
    </citation>
    <scope>NUCLEOTIDE SEQUENCE [LARGE SCALE GENOMIC DNA]</scope>
    <source>
        <strain evidence="6">SpSt-1233</strain>
    </source>
</reference>
<dbReference type="SUPFAM" id="SSF57783">
    <property type="entry name" value="Zinc beta-ribbon"/>
    <property type="match status" value="2"/>
</dbReference>
<feature type="domain" description="Topo IA-type catalytic" evidence="5">
    <location>
        <begin position="1"/>
        <end position="298"/>
    </location>
</feature>
<dbReference type="InterPro" id="IPR023406">
    <property type="entry name" value="Topo_IA_AS"/>
</dbReference>
<name>A0A7V2AU11_UNCEI</name>
<dbReference type="Gene3D" id="3.30.65.10">
    <property type="entry name" value="Bacterial Topoisomerase I, domain 1"/>
    <property type="match status" value="3"/>
</dbReference>
<dbReference type="InterPro" id="IPR013824">
    <property type="entry name" value="Topo_IA_cen_sub1"/>
</dbReference>
<dbReference type="InterPro" id="IPR003602">
    <property type="entry name" value="Topo_IA_DNA-bd_dom"/>
</dbReference>
<dbReference type="SMART" id="SM00437">
    <property type="entry name" value="TOP1Ac"/>
    <property type="match status" value="1"/>
</dbReference>
<dbReference type="Pfam" id="PF01131">
    <property type="entry name" value="Topoisom_bac"/>
    <property type="match status" value="1"/>
</dbReference>
<dbReference type="Gene3D" id="1.10.460.10">
    <property type="entry name" value="Topoisomerase I, domain 2"/>
    <property type="match status" value="1"/>
</dbReference>
<dbReference type="SUPFAM" id="SSF56712">
    <property type="entry name" value="Prokaryotic type I DNA topoisomerase"/>
    <property type="match status" value="1"/>
</dbReference>
<dbReference type="CDD" id="cd00186">
    <property type="entry name" value="TOP1Ac"/>
    <property type="match status" value="1"/>
</dbReference>
<dbReference type="InterPro" id="IPR000380">
    <property type="entry name" value="Topo_IA"/>
</dbReference>
<dbReference type="PRINTS" id="PR00417">
    <property type="entry name" value="PRTPISMRASEI"/>
</dbReference>
<comment type="caution">
    <text evidence="6">The sequence shown here is derived from an EMBL/GenBank/DDBJ whole genome shotgun (WGS) entry which is preliminary data.</text>
</comment>
<evidence type="ECO:0000256" key="3">
    <source>
        <dbReference type="ARBA" id="ARBA00023125"/>
    </source>
</evidence>
<dbReference type="InterPro" id="IPR023405">
    <property type="entry name" value="Topo_IA_core_domain"/>
</dbReference>
<evidence type="ECO:0000259" key="5">
    <source>
        <dbReference type="PROSITE" id="PS52039"/>
    </source>
</evidence>
<dbReference type="GO" id="GO:0006265">
    <property type="term" value="P:DNA topological change"/>
    <property type="evidence" value="ECO:0007669"/>
    <property type="project" value="InterPro"/>
</dbReference>
<dbReference type="Gene3D" id="1.10.290.10">
    <property type="entry name" value="Topoisomerase I, domain 4"/>
    <property type="match status" value="1"/>
</dbReference>
<dbReference type="AlphaFoldDB" id="A0A7V2AU11"/>
<dbReference type="PROSITE" id="PS00396">
    <property type="entry name" value="TOPO_IA_1"/>
    <property type="match status" value="1"/>
</dbReference>
<keyword evidence="2" id="KW-0799">Topoisomerase</keyword>
<dbReference type="PANTHER" id="PTHR42785:SF1">
    <property type="entry name" value="DNA TOPOISOMERASE"/>
    <property type="match status" value="1"/>
</dbReference>
<dbReference type="EMBL" id="DSEC01000155">
    <property type="protein sequence ID" value="HER43255.1"/>
    <property type="molecule type" value="Genomic_DNA"/>
</dbReference>
<dbReference type="GO" id="GO:0003677">
    <property type="term" value="F:DNA binding"/>
    <property type="evidence" value="ECO:0007669"/>
    <property type="project" value="UniProtKB-KW"/>
</dbReference>
<organism evidence="6">
    <name type="scientific">Eiseniibacteriota bacterium</name>
    <dbReference type="NCBI Taxonomy" id="2212470"/>
    <lineage>
        <taxon>Bacteria</taxon>
        <taxon>Candidatus Eiseniibacteriota</taxon>
    </lineage>
</organism>
<dbReference type="InterPro" id="IPR013826">
    <property type="entry name" value="Topo_IA_cen_sub3"/>
</dbReference>
<dbReference type="Proteomes" id="UP000886069">
    <property type="component" value="Unassembled WGS sequence"/>
</dbReference>
<feature type="non-terminal residue" evidence="6">
    <location>
        <position position="1"/>
    </location>
</feature>
<gene>
    <name evidence="6" type="primary">topA</name>
    <name evidence="6" type="ORF">ENO08_02200</name>
</gene>
<dbReference type="GO" id="GO:0046872">
    <property type="term" value="F:metal ion binding"/>
    <property type="evidence" value="ECO:0007669"/>
    <property type="project" value="UniProtKB-KW"/>
</dbReference>
<dbReference type="PANTHER" id="PTHR42785">
    <property type="entry name" value="DNA TOPOISOMERASE, TYPE IA, CORE"/>
    <property type="match status" value="1"/>
</dbReference>
<keyword evidence="3" id="KW-0238">DNA-binding</keyword>